<evidence type="ECO:0000259" key="2">
    <source>
        <dbReference type="Pfam" id="PF13456"/>
    </source>
</evidence>
<dbReference type="Pfam" id="PF13966">
    <property type="entry name" value="zf-RVT"/>
    <property type="match status" value="1"/>
</dbReference>
<feature type="domain" description="RNase H type-1" evidence="2">
    <location>
        <begin position="161"/>
        <end position="281"/>
    </location>
</feature>
<feature type="compositionally biased region" description="Pro residues" evidence="1">
    <location>
        <begin position="141"/>
        <end position="153"/>
    </location>
</feature>
<dbReference type="InterPro" id="IPR036397">
    <property type="entry name" value="RNaseH_sf"/>
</dbReference>
<proteinExistence type="predicted"/>
<accession>A0AAV2E045</accession>
<dbReference type="AlphaFoldDB" id="A0AAV2E045"/>
<sequence length="301" mass="33891">MKFFIWRASRGALATRHNLHARRCFPSSTCPVCDGTTETIHHCLFLYPHATNRWSLLFPELATPPPLTNVLDWLFSLSSTVAIELVQNCIYLLWQTWKSRNEKVFKDKPPGPFATTSRAMEEAQRWRSCPKKRTSSSQPQPVSPSEPALPPPSTHSFEVHCDGSFLHDSQEAAYGVVIMNDHGQVVDGKAEPLHCFSPIEAEAKALLEGTLAAVELNAPCRVRSDCLVLVKALQGLPRLWPWRAAASLGRILNLTSVCPNIRIEWINRKRNSKADWVARSCARNQLPSEWIHILDVVFPLL</sequence>
<evidence type="ECO:0008006" key="6">
    <source>
        <dbReference type="Google" id="ProtNLM"/>
    </source>
</evidence>
<dbReference type="SUPFAM" id="SSF53098">
    <property type="entry name" value="Ribonuclease H-like"/>
    <property type="match status" value="1"/>
</dbReference>
<evidence type="ECO:0000313" key="4">
    <source>
        <dbReference type="EMBL" id="CAL1379057.1"/>
    </source>
</evidence>
<dbReference type="PANTHER" id="PTHR47074:SF11">
    <property type="entry name" value="REVERSE TRANSCRIPTASE-LIKE PROTEIN"/>
    <property type="match status" value="1"/>
</dbReference>
<reference evidence="4 5" key="1">
    <citation type="submission" date="2024-04" db="EMBL/GenBank/DDBJ databases">
        <authorList>
            <person name="Fracassetti M."/>
        </authorList>
    </citation>
    <scope>NUCLEOTIDE SEQUENCE [LARGE SCALE GENOMIC DNA]</scope>
</reference>
<dbReference type="InterPro" id="IPR002156">
    <property type="entry name" value="RNaseH_domain"/>
</dbReference>
<evidence type="ECO:0000256" key="1">
    <source>
        <dbReference type="SAM" id="MobiDB-lite"/>
    </source>
</evidence>
<dbReference type="GO" id="GO:0004523">
    <property type="term" value="F:RNA-DNA hybrid ribonuclease activity"/>
    <property type="evidence" value="ECO:0007669"/>
    <property type="project" value="InterPro"/>
</dbReference>
<dbReference type="Proteomes" id="UP001497516">
    <property type="component" value="Chromosome 3"/>
</dbReference>
<protein>
    <recommendedName>
        <fullName evidence="6">Reverse transcriptase zinc-binding domain-containing protein</fullName>
    </recommendedName>
</protein>
<dbReference type="CDD" id="cd06222">
    <property type="entry name" value="RNase_H_like"/>
    <property type="match status" value="1"/>
</dbReference>
<dbReference type="EMBL" id="OZ034816">
    <property type="protein sequence ID" value="CAL1379057.1"/>
    <property type="molecule type" value="Genomic_DNA"/>
</dbReference>
<evidence type="ECO:0000313" key="5">
    <source>
        <dbReference type="Proteomes" id="UP001497516"/>
    </source>
</evidence>
<name>A0AAV2E045_9ROSI</name>
<evidence type="ECO:0000259" key="3">
    <source>
        <dbReference type="Pfam" id="PF13966"/>
    </source>
</evidence>
<organism evidence="4 5">
    <name type="scientific">Linum trigynum</name>
    <dbReference type="NCBI Taxonomy" id="586398"/>
    <lineage>
        <taxon>Eukaryota</taxon>
        <taxon>Viridiplantae</taxon>
        <taxon>Streptophyta</taxon>
        <taxon>Embryophyta</taxon>
        <taxon>Tracheophyta</taxon>
        <taxon>Spermatophyta</taxon>
        <taxon>Magnoliopsida</taxon>
        <taxon>eudicotyledons</taxon>
        <taxon>Gunneridae</taxon>
        <taxon>Pentapetalae</taxon>
        <taxon>rosids</taxon>
        <taxon>fabids</taxon>
        <taxon>Malpighiales</taxon>
        <taxon>Linaceae</taxon>
        <taxon>Linum</taxon>
    </lineage>
</organism>
<dbReference type="InterPro" id="IPR012337">
    <property type="entry name" value="RNaseH-like_sf"/>
</dbReference>
<dbReference type="InterPro" id="IPR044730">
    <property type="entry name" value="RNase_H-like_dom_plant"/>
</dbReference>
<feature type="domain" description="Reverse transcriptase zinc-binding" evidence="3">
    <location>
        <begin position="1"/>
        <end position="54"/>
    </location>
</feature>
<dbReference type="InterPro" id="IPR052929">
    <property type="entry name" value="RNase_H-like_EbsB-rel"/>
</dbReference>
<dbReference type="Pfam" id="PF13456">
    <property type="entry name" value="RVT_3"/>
    <property type="match status" value="1"/>
</dbReference>
<keyword evidence="5" id="KW-1185">Reference proteome</keyword>
<dbReference type="InterPro" id="IPR026960">
    <property type="entry name" value="RVT-Znf"/>
</dbReference>
<dbReference type="PANTHER" id="PTHR47074">
    <property type="entry name" value="BNAC02G40300D PROTEIN"/>
    <property type="match status" value="1"/>
</dbReference>
<feature type="region of interest" description="Disordered" evidence="1">
    <location>
        <begin position="124"/>
        <end position="155"/>
    </location>
</feature>
<dbReference type="Gene3D" id="3.30.420.10">
    <property type="entry name" value="Ribonuclease H-like superfamily/Ribonuclease H"/>
    <property type="match status" value="1"/>
</dbReference>
<gene>
    <name evidence="4" type="ORF">LTRI10_LOCUS20601</name>
</gene>
<dbReference type="GO" id="GO:0003676">
    <property type="term" value="F:nucleic acid binding"/>
    <property type="evidence" value="ECO:0007669"/>
    <property type="project" value="InterPro"/>
</dbReference>